<feature type="compositionally biased region" description="Basic and acidic residues" evidence="1">
    <location>
        <begin position="386"/>
        <end position="395"/>
    </location>
</feature>
<feature type="region of interest" description="Disordered" evidence="1">
    <location>
        <begin position="451"/>
        <end position="501"/>
    </location>
</feature>
<dbReference type="VEuPathDB" id="FungiDB:jhhlp_003644"/>
<feature type="region of interest" description="Disordered" evidence="1">
    <location>
        <begin position="1"/>
        <end position="24"/>
    </location>
</feature>
<dbReference type="InParanoid" id="A0A2N3N9D1"/>
<gene>
    <name evidence="2" type="ORF">jhhlp_003644</name>
</gene>
<comment type="caution">
    <text evidence="2">The sequence shown here is derived from an EMBL/GenBank/DDBJ whole genome shotgun (WGS) entry which is preliminary data.</text>
</comment>
<proteinExistence type="predicted"/>
<evidence type="ECO:0000313" key="3">
    <source>
        <dbReference type="Proteomes" id="UP000233524"/>
    </source>
</evidence>
<evidence type="ECO:0000313" key="2">
    <source>
        <dbReference type="EMBL" id="PKS09031.1"/>
    </source>
</evidence>
<dbReference type="Proteomes" id="UP000233524">
    <property type="component" value="Unassembled WGS sequence"/>
</dbReference>
<evidence type="ECO:0000256" key="1">
    <source>
        <dbReference type="SAM" id="MobiDB-lite"/>
    </source>
</evidence>
<accession>A0A2N3N9D1</accession>
<reference evidence="2 3" key="1">
    <citation type="journal article" date="2017" name="G3 (Bethesda)">
        <title>First Draft Genome Sequence of the Pathogenic Fungus Lomentospora prolificans (Formerly Scedosporium prolificans).</title>
        <authorList>
            <person name="Luo R."/>
            <person name="Zimin A."/>
            <person name="Workman R."/>
            <person name="Fan Y."/>
            <person name="Pertea G."/>
            <person name="Grossman N."/>
            <person name="Wear M.P."/>
            <person name="Jia B."/>
            <person name="Miller H."/>
            <person name="Casadevall A."/>
            <person name="Timp W."/>
            <person name="Zhang S.X."/>
            <person name="Salzberg S.L."/>
        </authorList>
    </citation>
    <scope>NUCLEOTIDE SEQUENCE [LARGE SCALE GENOMIC DNA]</scope>
    <source>
        <strain evidence="2 3">JHH-5317</strain>
    </source>
</reference>
<sequence>MNNSRRAQPTRGLPRPLSIVKKPSMQQLSYDLEGRGRGSIDTVLTDPPLVTMTKRTTRPCQFVPEPTPPPPLRVQRTRPRRSMPVLDTWDDDDQQSYGLYSSASEISSSETMASGAFDPTDSPFLDTEMCTPHVLVPTIRITPEIDVIGDGETSIWVAVEVAASLRRPDGVDPMGKRTARDGSGVQLEMMHSALSPVSYGCLYDLFIEVLPVGGTTVLDVIQDERLPIALNLNTAVLLLIHLRLPPFPPHTRSRSNASTSLPPTSDFLFRDLEAQLGTSAREYLRLRVSYCHSAFAPSSPRPDLSTSTRLETVASASIRRRDLRSLWARDGSVEAKAKKNSRIEDATGMSLLVGIAMRHWDWDKARRAVEMVIRSRESGESASLTHGDDGGETRKGRETAINWDRQHQTEYAAKSGSIKSSRRLLARNPDCGGGENAAVGNAMPFSVPARQTSLRKRSGGPQQQQQQQQQQQKQQQKQQQCHLVSVGVGDDSSDLEEAVQNKMGSARWSWSWW</sequence>
<feature type="region of interest" description="Disordered" evidence="1">
    <location>
        <begin position="376"/>
        <end position="395"/>
    </location>
</feature>
<dbReference type="EMBL" id="NLAX01000010">
    <property type="protein sequence ID" value="PKS09031.1"/>
    <property type="molecule type" value="Genomic_DNA"/>
</dbReference>
<dbReference type="AlphaFoldDB" id="A0A2N3N9D1"/>
<protein>
    <submittedName>
        <fullName evidence="2">Uncharacterized protein</fullName>
    </submittedName>
</protein>
<feature type="compositionally biased region" description="Low complexity" evidence="1">
    <location>
        <begin position="462"/>
        <end position="480"/>
    </location>
</feature>
<organism evidence="2 3">
    <name type="scientific">Lomentospora prolificans</name>
    <dbReference type="NCBI Taxonomy" id="41688"/>
    <lineage>
        <taxon>Eukaryota</taxon>
        <taxon>Fungi</taxon>
        <taxon>Dikarya</taxon>
        <taxon>Ascomycota</taxon>
        <taxon>Pezizomycotina</taxon>
        <taxon>Sordariomycetes</taxon>
        <taxon>Hypocreomycetidae</taxon>
        <taxon>Microascales</taxon>
        <taxon>Microascaceae</taxon>
        <taxon>Lomentospora</taxon>
    </lineage>
</organism>
<keyword evidence="3" id="KW-1185">Reference proteome</keyword>
<name>A0A2N3N9D1_9PEZI</name>
<dbReference type="OrthoDB" id="5213862at2759"/>